<evidence type="ECO:0000313" key="2">
    <source>
        <dbReference type="EMBL" id="KAL0273570.1"/>
    </source>
</evidence>
<keyword evidence="1" id="KW-0472">Membrane</keyword>
<gene>
    <name evidence="2" type="ORF">PYX00_006209</name>
</gene>
<reference evidence="2" key="1">
    <citation type="journal article" date="2024" name="Gigascience">
        <title>Chromosome-level genome of the poultry shaft louse Menopon gallinae provides insight into the host-switching and adaptive evolution of parasitic lice.</title>
        <authorList>
            <person name="Xu Y."/>
            <person name="Ma L."/>
            <person name="Liu S."/>
            <person name="Liang Y."/>
            <person name="Liu Q."/>
            <person name="He Z."/>
            <person name="Tian L."/>
            <person name="Duan Y."/>
            <person name="Cai W."/>
            <person name="Li H."/>
            <person name="Song F."/>
        </authorList>
    </citation>
    <scope>NUCLEOTIDE SEQUENCE</scope>
    <source>
        <strain evidence="2">Cailab_2023a</strain>
    </source>
</reference>
<dbReference type="EMBL" id="JARGDH010000003">
    <property type="protein sequence ID" value="KAL0273570.1"/>
    <property type="molecule type" value="Genomic_DNA"/>
</dbReference>
<feature type="transmembrane region" description="Helical" evidence="1">
    <location>
        <begin position="37"/>
        <end position="55"/>
    </location>
</feature>
<organism evidence="2">
    <name type="scientific">Menopon gallinae</name>
    <name type="common">poultry shaft louse</name>
    <dbReference type="NCBI Taxonomy" id="328185"/>
    <lineage>
        <taxon>Eukaryota</taxon>
        <taxon>Metazoa</taxon>
        <taxon>Ecdysozoa</taxon>
        <taxon>Arthropoda</taxon>
        <taxon>Hexapoda</taxon>
        <taxon>Insecta</taxon>
        <taxon>Pterygota</taxon>
        <taxon>Neoptera</taxon>
        <taxon>Paraneoptera</taxon>
        <taxon>Psocodea</taxon>
        <taxon>Troctomorpha</taxon>
        <taxon>Phthiraptera</taxon>
        <taxon>Amblycera</taxon>
        <taxon>Menoponidae</taxon>
        <taxon>Menopon</taxon>
    </lineage>
</organism>
<proteinExistence type="predicted"/>
<evidence type="ECO:0000256" key="1">
    <source>
        <dbReference type="SAM" id="Phobius"/>
    </source>
</evidence>
<comment type="caution">
    <text evidence="2">The sequence shown here is derived from an EMBL/GenBank/DDBJ whole genome shotgun (WGS) entry which is preliminary data.</text>
</comment>
<protein>
    <submittedName>
        <fullName evidence="2">Uncharacterized protein</fullName>
    </submittedName>
</protein>
<sequence length="57" mass="6400">MVQGGEGVSRDQTGNPRFLQEIAEDRAKWKALVASDAADYIVCMYVCMVCVYMYTCI</sequence>
<keyword evidence="1" id="KW-0812">Transmembrane</keyword>
<name>A0AAW2HUF1_9NEOP</name>
<keyword evidence="1" id="KW-1133">Transmembrane helix</keyword>
<dbReference type="AlphaFoldDB" id="A0AAW2HUF1"/>
<accession>A0AAW2HUF1</accession>